<dbReference type="Proteomes" id="UP000295560">
    <property type="component" value="Unassembled WGS sequence"/>
</dbReference>
<evidence type="ECO:0000313" key="2">
    <source>
        <dbReference type="EMBL" id="TCK25265.1"/>
    </source>
</evidence>
<organism evidence="2 3">
    <name type="scientific">Pseudonocardia endophytica</name>
    <dbReference type="NCBI Taxonomy" id="401976"/>
    <lineage>
        <taxon>Bacteria</taxon>
        <taxon>Bacillati</taxon>
        <taxon>Actinomycetota</taxon>
        <taxon>Actinomycetes</taxon>
        <taxon>Pseudonocardiales</taxon>
        <taxon>Pseudonocardiaceae</taxon>
        <taxon>Pseudonocardia</taxon>
    </lineage>
</organism>
<feature type="transmembrane region" description="Helical" evidence="1">
    <location>
        <begin position="101"/>
        <end position="121"/>
    </location>
</feature>
<accession>A0A4R1HW70</accession>
<feature type="transmembrane region" description="Helical" evidence="1">
    <location>
        <begin position="136"/>
        <end position="157"/>
    </location>
</feature>
<protein>
    <submittedName>
        <fullName evidence="2">Uncharacterized protein</fullName>
    </submittedName>
</protein>
<keyword evidence="1" id="KW-1133">Transmembrane helix</keyword>
<feature type="transmembrane region" description="Helical" evidence="1">
    <location>
        <begin position="77"/>
        <end position="94"/>
    </location>
</feature>
<keyword evidence="1" id="KW-0472">Membrane</keyword>
<dbReference type="AlphaFoldDB" id="A0A4R1HW70"/>
<sequence>MNADERSPVPEELRALDEEIAGLPKLVERRFDPGVRAVVVAVGVMVLVAAVLLPWVAGAPGWQIAGGEAGYGPLPRLFTFTLLGFGVAGSVLALTTRWWPLAWLCAVGCGISTVNGLWAIWSRQIGSDTGLPGPEAGMVLGVVGVLLLTFTWAGIALRG</sequence>
<name>A0A4R1HW70_PSEEN</name>
<keyword evidence="1" id="KW-0812">Transmembrane</keyword>
<evidence type="ECO:0000313" key="3">
    <source>
        <dbReference type="Proteomes" id="UP000295560"/>
    </source>
</evidence>
<keyword evidence="3" id="KW-1185">Reference proteome</keyword>
<evidence type="ECO:0000256" key="1">
    <source>
        <dbReference type="SAM" id="Phobius"/>
    </source>
</evidence>
<proteinExistence type="predicted"/>
<dbReference type="RefSeq" id="WP_132421583.1">
    <property type="nucleotide sequence ID" value="NZ_SMFZ01000001.1"/>
</dbReference>
<dbReference type="EMBL" id="SMFZ01000001">
    <property type="protein sequence ID" value="TCK25265.1"/>
    <property type="molecule type" value="Genomic_DNA"/>
</dbReference>
<dbReference type="OrthoDB" id="4773013at2"/>
<feature type="transmembrane region" description="Helical" evidence="1">
    <location>
        <begin position="35"/>
        <end position="57"/>
    </location>
</feature>
<gene>
    <name evidence="2" type="ORF">EV378_1068</name>
</gene>
<comment type="caution">
    <text evidence="2">The sequence shown here is derived from an EMBL/GenBank/DDBJ whole genome shotgun (WGS) entry which is preliminary data.</text>
</comment>
<reference evidence="2 3" key="1">
    <citation type="submission" date="2019-03" db="EMBL/GenBank/DDBJ databases">
        <title>Sequencing the genomes of 1000 actinobacteria strains.</title>
        <authorList>
            <person name="Klenk H.-P."/>
        </authorList>
    </citation>
    <scope>NUCLEOTIDE SEQUENCE [LARGE SCALE GENOMIC DNA]</scope>
    <source>
        <strain evidence="2 3">DSM 44969</strain>
    </source>
</reference>